<keyword evidence="2" id="KW-0472">Membrane</keyword>
<evidence type="ECO:0000256" key="1">
    <source>
        <dbReference type="SAM" id="MobiDB-lite"/>
    </source>
</evidence>
<gene>
    <name evidence="3" type="ORF">H9710_08455</name>
</gene>
<name>A0A9D2MXI7_9FIRM</name>
<feature type="compositionally biased region" description="Pro residues" evidence="1">
    <location>
        <begin position="278"/>
        <end position="290"/>
    </location>
</feature>
<reference evidence="3" key="2">
    <citation type="submission" date="2021-04" db="EMBL/GenBank/DDBJ databases">
        <authorList>
            <person name="Gilroy R."/>
        </authorList>
    </citation>
    <scope>NUCLEOTIDE SEQUENCE</scope>
    <source>
        <strain evidence="3">CHK185-1770</strain>
    </source>
</reference>
<feature type="transmembrane region" description="Helical" evidence="2">
    <location>
        <begin position="12"/>
        <end position="42"/>
    </location>
</feature>
<evidence type="ECO:0000256" key="2">
    <source>
        <dbReference type="SAM" id="Phobius"/>
    </source>
</evidence>
<dbReference type="EMBL" id="DWXG01000070">
    <property type="protein sequence ID" value="HJB98593.1"/>
    <property type="molecule type" value="Genomic_DNA"/>
</dbReference>
<feature type="transmembrane region" description="Helical" evidence="2">
    <location>
        <begin position="107"/>
        <end position="136"/>
    </location>
</feature>
<keyword evidence="2" id="KW-0812">Transmembrane</keyword>
<feature type="transmembrane region" description="Helical" evidence="2">
    <location>
        <begin position="210"/>
        <end position="232"/>
    </location>
</feature>
<proteinExistence type="predicted"/>
<evidence type="ECO:0000313" key="3">
    <source>
        <dbReference type="EMBL" id="HJB98593.1"/>
    </source>
</evidence>
<protein>
    <submittedName>
        <fullName evidence="3">Uncharacterized protein</fullName>
    </submittedName>
</protein>
<feature type="transmembrane region" description="Helical" evidence="2">
    <location>
        <begin position="156"/>
        <end position="189"/>
    </location>
</feature>
<keyword evidence="2" id="KW-1133">Transmembrane helix</keyword>
<feature type="transmembrane region" description="Helical" evidence="2">
    <location>
        <begin position="62"/>
        <end position="86"/>
    </location>
</feature>
<dbReference type="AlphaFoldDB" id="A0A9D2MXI7"/>
<reference evidence="3" key="1">
    <citation type="journal article" date="2021" name="PeerJ">
        <title>Extensive microbial diversity within the chicken gut microbiome revealed by metagenomics and culture.</title>
        <authorList>
            <person name="Gilroy R."/>
            <person name="Ravi A."/>
            <person name="Getino M."/>
            <person name="Pursley I."/>
            <person name="Horton D.L."/>
            <person name="Alikhan N.F."/>
            <person name="Baker D."/>
            <person name="Gharbi K."/>
            <person name="Hall N."/>
            <person name="Watson M."/>
            <person name="Adriaenssens E.M."/>
            <person name="Foster-Nyarko E."/>
            <person name="Jarju S."/>
            <person name="Secka A."/>
            <person name="Antonio M."/>
            <person name="Oren A."/>
            <person name="Chaudhuri R.R."/>
            <person name="La Ragione R."/>
            <person name="Hildebrand F."/>
            <person name="Pallen M.J."/>
        </authorList>
    </citation>
    <scope>NUCLEOTIDE SEQUENCE</scope>
    <source>
        <strain evidence="3">CHK185-1770</strain>
    </source>
</reference>
<organism evidence="3 4">
    <name type="scientific">Candidatus Acutalibacter pullicola</name>
    <dbReference type="NCBI Taxonomy" id="2838417"/>
    <lineage>
        <taxon>Bacteria</taxon>
        <taxon>Bacillati</taxon>
        <taxon>Bacillota</taxon>
        <taxon>Clostridia</taxon>
        <taxon>Eubacteriales</taxon>
        <taxon>Acutalibacteraceae</taxon>
        <taxon>Acutalibacter</taxon>
    </lineage>
</organism>
<comment type="caution">
    <text evidence="3">The sequence shown here is derived from an EMBL/GenBank/DDBJ whole genome shotgun (WGS) entry which is preliminary data.</text>
</comment>
<evidence type="ECO:0000313" key="4">
    <source>
        <dbReference type="Proteomes" id="UP000826793"/>
    </source>
</evidence>
<feature type="region of interest" description="Disordered" evidence="1">
    <location>
        <begin position="278"/>
        <end position="300"/>
    </location>
</feature>
<dbReference type="Proteomes" id="UP000826793">
    <property type="component" value="Unassembled WGS sequence"/>
</dbReference>
<sequence length="300" mass="31053">MIKTLGSSPLFLAAAILYTASVVLGLFSSLGSSALFTELYYYGANYGLDPDIFYPLMDALESGSVVTVVVEAIPSLLMAAAMWMFYATCRSTKSGNISTAGLTVCKVLSYITVVGICLLALLLVACFVILLIAAAAGGVTTASYYDGYGYDYGYGAAASATAVIVLVAVVLVVAVALLVLLLVYQLAVIRTINRVKASALTGTPDNRVPRFLTGMLFVLGVLGGLGGLASLFTSPVSGLAALASAACMILLALCLGRYRNLMTMLLFPPVQPVYPGGPVPPYQGTPPQQPGGPYNGGTPQ</sequence>
<feature type="transmembrane region" description="Helical" evidence="2">
    <location>
        <begin position="238"/>
        <end position="256"/>
    </location>
</feature>
<accession>A0A9D2MXI7</accession>